<evidence type="ECO:0000256" key="7">
    <source>
        <dbReference type="SAM" id="Coils"/>
    </source>
</evidence>
<name>A0A087TRU7_STEMI</name>
<dbReference type="InterPro" id="IPR012340">
    <property type="entry name" value="NA-bd_OB-fold"/>
</dbReference>
<dbReference type="OrthoDB" id="197206at2759"/>
<evidence type="ECO:0000256" key="6">
    <source>
        <dbReference type="PROSITE-ProRule" id="PRU00209"/>
    </source>
</evidence>
<protein>
    <submittedName>
        <fullName evidence="10">Aminoacyl tRNA synthase complex-interacting multifunctional protein 1</fullName>
    </submittedName>
</protein>
<dbReference type="SUPFAM" id="SSF50249">
    <property type="entry name" value="Nucleic acid-binding proteins"/>
    <property type="match status" value="1"/>
</dbReference>
<dbReference type="GO" id="GO:0005737">
    <property type="term" value="C:cytoplasm"/>
    <property type="evidence" value="ECO:0007669"/>
    <property type="project" value="UniProtKB-SubCell"/>
</dbReference>
<feature type="domain" description="TRNA-binding" evidence="9">
    <location>
        <begin position="159"/>
        <end position="260"/>
    </location>
</feature>
<feature type="region of interest" description="Disordered" evidence="8">
    <location>
        <begin position="119"/>
        <end position="157"/>
    </location>
</feature>
<dbReference type="InterPro" id="IPR051270">
    <property type="entry name" value="Tyrosine-tRNA_ligase_regulator"/>
</dbReference>
<gene>
    <name evidence="10" type="ORF">X975_04549</name>
</gene>
<evidence type="ECO:0000313" key="11">
    <source>
        <dbReference type="Proteomes" id="UP000054359"/>
    </source>
</evidence>
<evidence type="ECO:0000256" key="8">
    <source>
        <dbReference type="SAM" id="MobiDB-lite"/>
    </source>
</evidence>
<evidence type="ECO:0000256" key="4">
    <source>
        <dbReference type="ARBA" id="ARBA00022884"/>
    </source>
</evidence>
<dbReference type="OMA" id="LMGIFMC"/>
<dbReference type="CDD" id="cd02799">
    <property type="entry name" value="tRNA_bind_EMAP-II_like"/>
    <property type="match status" value="1"/>
</dbReference>
<accession>A0A087TRU7</accession>
<dbReference type="FunFam" id="2.40.50.140:FF:000047">
    <property type="entry name" value="tyrosine--tRNA ligase, cytoplasmic isoform X2"/>
    <property type="match status" value="1"/>
</dbReference>
<comment type="subcellular location">
    <subcellularLocation>
        <location evidence="1">Cytoplasm</location>
    </subcellularLocation>
</comment>
<evidence type="ECO:0000256" key="3">
    <source>
        <dbReference type="ARBA" id="ARBA00022555"/>
    </source>
</evidence>
<keyword evidence="3 6" id="KW-0820">tRNA-binding</keyword>
<dbReference type="PANTHER" id="PTHR11586:SF33">
    <property type="entry name" value="AMINOACYL TRNA SYNTHASE COMPLEX-INTERACTING MULTIFUNCTIONAL PROTEIN 1"/>
    <property type="match status" value="1"/>
</dbReference>
<dbReference type="Pfam" id="PF01588">
    <property type="entry name" value="tRNA_bind"/>
    <property type="match status" value="1"/>
</dbReference>
<evidence type="ECO:0000256" key="5">
    <source>
        <dbReference type="ARBA" id="ARBA00022917"/>
    </source>
</evidence>
<dbReference type="Proteomes" id="UP000054359">
    <property type="component" value="Unassembled WGS sequence"/>
</dbReference>
<feature type="compositionally biased region" description="Basic and acidic residues" evidence="8">
    <location>
        <begin position="137"/>
        <end position="157"/>
    </location>
</feature>
<dbReference type="GO" id="GO:0000049">
    <property type="term" value="F:tRNA binding"/>
    <property type="evidence" value="ECO:0007669"/>
    <property type="project" value="UniProtKB-UniRule"/>
</dbReference>
<keyword evidence="7" id="KW-0175">Coiled coil</keyword>
<evidence type="ECO:0000256" key="1">
    <source>
        <dbReference type="ARBA" id="ARBA00004496"/>
    </source>
</evidence>
<evidence type="ECO:0000313" key="10">
    <source>
        <dbReference type="EMBL" id="KFM67836.1"/>
    </source>
</evidence>
<evidence type="ECO:0000259" key="9">
    <source>
        <dbReference type="PROSITE" id="PS50886"/>
    </source>
</evidence>
<dbReference type="EMBL" id="KK116462">
    <property type="protein sequence ID" value="KFM67836.1"/>
    <property type="molecule type" value="Genomic_DNA"/>
</dbReference>
<dbReference type="GO" id="GO:0006412">
    <property type="term" value="P:translation"/>
    <property type="evidence" value="ECO:0007669"/>
    <property type="project" value="UniProtKB-KW"/>
</dbReference>
<keyword evidence="5" id="KW-0648">Protein biosynthesis</keyword>
<dbReference type="PROSITE" id="PS50886">
    <property type="entry name" value="TRBD"/>
    <property type="match status" value="1"/>
</dbReference>
<dbReference type="Gene3D" id="2.40.50.140">
    <property type="entry name" value="Nucleic acid-binding proteins"/>
    <property type="match status" value="1"/>
</dbReference>
<feature type="non-terminal residue" evidence="10">
    <location>
        <position position="293"/>
    </location>
</feature>
<dbReference type="STRING" id="407821.A0A087TRU7"/>
<dbReference type="InterPro" id="IPR002547">
    <property type="entry name" value="tRNA-bd_dom"/>
</dbReference>
<organism evidence="10 11">
    <name type="scientific">Stegodyphus mimosarum</name>
    <name type="common">African social velvet spider</name>
    <dbReference type="NCBI Taxonomy" id="407821"/>
    <lineage>
        <taxon>Eukaryota</taxon>
        <taxon>Metazoa</taxon>
        <taxon>Ecdysozoa</taxon>
        <taxon>Arthropoda</taxon>
        <taxon>Chelicerata</taxon>
        <taxon>Arachnida</taxon>
        <taxon>Araneae</taxon>
        <taxon>Araneomorphae</taxon>
        <taxon>Entelegynae</taxon>
        <taxon>Eresoidea</taxon>
        <taxon>Eresidae</taxon>
        <taxon>Stegodyphus</taxon>
    </lineage>
</organism>
<proteinExistence type="predicted"/>
<dbReference type="PANTHER" id="PTHR11586">
    <property type="entry name" value="TRNA-AMINOACYLATION COFACTOR ARC1 FAMILY MEMBER"/>
    <property type="match status" value="1"/>
</dbReference>
<evidence type="ECO:0000256" key="2">
    <source>
        <dbReference type="ARBA" id="ARBA00022490"/>
    </source>
</evidence>
<reference evidence="10 11" key="1">
    <citation type="submission" date="2013-11" db="EMBL/GenBank/DDBJ databases">
        <title>Genome sequencing of Stegodyphus mimosarum.</title>
        <authorList>
            <person name="Bechsgaard J."/>
        </authorList>
    </citation>
    <scope>NUCLEOTIDE SEQUENCE [LARGE SCALE GENOMIC DNA]</scope>
</reference>
<keyword evidence="2" id="KW-0963">Cytoplasm</keyword>
<sequence length="293" mass="32923">MGQEEILQRIQENNKRGEELVKFIQNELALLKNAAAERFCKNLETELSEKNLQLKKELEYWKNKVVELEIMNGITQYTLPTDIGKIHIVGSDIQNIKEEEVQKINKPDNKTSLQVVAKNGVAEGTNDDKKMKKAKAVKPEKQSATPKSEKQPTEDKEINVSRLDLRIGRILTAKKHPDAESLYVEEIDVGEEKPRTVVSGLVKYVPLEEMQNRLVVVLCNLKPAKMRGITSEAMVMCASTPDKVEILCPPADSVPGDRVVCDKYPGEPDPILPPKKKIFEQVAPDLKTDANCI</sequence>
<dbReference type="AlphaFoldDB" id="A0A087TRU7"/>
<keyword evidence="4 6" id="KW-0694">RNA-binding</keyword>
<keyword evidence="11" id="KW-1185">Reference proteome</keyword>
<feature type="coiled-coil region" evidence="7">
    <location>
        <begin position="7"/>
        <end position="34"/>
    </location>
</feature>